<dbReference type="SUPFAM" id="SSF55729">
    <property type="entry name" value="Acyl-CoA N-acyltransferases (Nat)"/>
    <property type="match status" value="1"/>
</dbReference>
<dbReference type="InterPro" id="IPR016181">
    <property type="entry name" value="Acyl_CoA_acyltransferase"/>
</dbReference>
<dbReference type="PANTHER" id="PTHR37817">
    <property type="entry name" value="N-ACETYLTRANSFERASE EIS"/>
    <property type="match status" value="1"/>
</dbReference>
<dbReference type="InterPro" id="IPR000182">
    <property type="entry name" value="GNAT_dom"/>
</dbReference>
<dbReference type="GO" id="GO:0030649">
    <property type="term" value="P:aminoglycoside antibiotic catabolic process"/>
    <property type="evidence" value="ECO:0007669"/>
    <property type="project" value="TreeGrafter"/>
</dbReference>
<dbReference type="Gene3D" id="3.40.630.30">
    <property type="match status" value="1"/>
</dbReference>
<dbReference type="EMBL" id="AMCI01001402">
    <property type="protein sequence ID" value="EJX05665.1"/>
    <property type="molecule type" value="Genomic_DNA"/>
</dbReference>
<organism evidence="2">
    <name type="scientific">gut metagenome</name>
    <dbReference type="NCBI Taxonomy" id="749906"/>
    <lineage>
        <taxon>unclassified sequences</taxon>
        <taxon>metagenomes</taxon>
        <taxon>organismal metagenomes</taxon>
    </lineage>
</organism>
<dbReference type="InterPro" id="IPR036527">
    <property type="entry name" value="SCP2_sterol-bd_dom_sf"/>
</dbReference>
<name>J9GY09_9ZZZZ</name>
<dbReference type="PANTHER" id="PTHR37817:SF1">
    <property type="entry name" value="N-ACETYLTRANSFERASE EIS"/>
    <property type="match status" value="1"/>
</dbReference>
<sequence>MLTTSEEIKSQTRDLWRTCFADSEDFMDIYFEDKYTDEANLTVRMDGKVVAATQVLPYRLTFYGSVQYAGYISGLATLPDYRGRGFASNLLHEAHRRLYAQGATLSFLIPGSETLRTFYEKPQHGSYWTSVYRQELPLDISQDGETDKIEVSRPDEWRQELYVFYHRLTQTLPFMVHPSEKDFFAALEAADLEDGYVLVAHRKRRLVGFCLAVKEKNGKVYIRTLAITEAATRKAFVEYLCRECGVTEVYRRFCIPGSNKGTEPYAMARVINVPRFLVGIAQPNPGFQLHIGIDGDLDIPENNGWYIVENGRVRLTDIRPESIITPGGLAAMFMAAQPMVMDMMLDE</sequence>
<gene>
    <name evidence="2" type="ORF">EVA_06226</name>
</gene>
<feature type="domain" description="N-acetyltransferase" evidence="1">
    <location>
        <begin position="1"/>
        <end position="145"/>
    </location>
</feature>
<dbReference type="Pfam" id="PF13527">
    <property type="entry name" value="Acetyltransf_9"/>
    <property type="match status" value="1"/>
</dbReference>
<protein>
    <submittedName>
        <fullName evidence="2">Protein containing GCN5-related N-acetyltransferase domain protein</fullName>
    </submittedName>
</protein>
<comment type="caution">
    <text evidence="2">The sequence shown here is derived from an EMBL/GenBank/DDBJ whole genome shotgun (WGS) entry which is preliminary data.</text>
</comment>
<keyword evidence="2" id="KW-0808">Transferase</keyword>
<dbReference type="PROSITE" id="PS51186">
    <property type="entry name" value="GNAT"/>
    <property type="match status" value="1"/>
</dbReference>
<dbReference type="GO" id="GO:0034069">
    <property type="term" value="F:aminoglycoside N-acetyltransferase activity"/>
    <property type="evidence" value="ECO:0007669"/>
    <property type="project" value="TreeGrafter"/>
</dbReference>
<evidence type="ECO:0000259" key="1">
    <source>
        <dbReference type="PROSITE" id="PS51186"/>
    </source>
</evidence>
<dbReference type="AlphaFoldDB" id="J9GY09"/>
<dbReference type="InterPro" id="IPR051554">
    <property type="entry name" value="Acetyltransferase_Eis"/>
</dbReference>
<dbReference type="Gene3D" id="3.30.1050.10">
    <property type="entry name" value="SCP2 sterol-binding domain"/>
    <property type="match status" value="1"/>
</dbReference>
<proteinExistence type="predicted"/>
<dbReference type="CDD" id="cd04301">
    <property type="entry name" value="NAT_SF"/>
    <property type="match status" value="1"/>
</dbReference>
<evidence type="ECO:0000313" key="2">
    <source>
        <dbReference type="EMBL" id="EJX05665.1"/>
    </source>
</evidence>
<reference evidence="2" key="1">
    <citation type="journal article" date="2012" name="PLoS ONE">
        <title>Gene sets for utilization of primary and secondary nutrition supplies in the distal gut of endangered iberian lynx.</title>
        <authorList>
            <person name="Alcaide M."/>
            <person name="Messina E."/>
            <person name="Richter M."/>
            <person name="Bargiela R."/>
            <person name="Peplies J."/>
            <person name="Huws S.A."/>
            <person name="Newbold C.J."/>
            <person name="Golyshin P.N."/>
            <person name="Simon M.A."/>
            <person name="Lopez G."/>
            <person name="Yakimov M.M."/>
            <person name="Ferrer M."/>
        </authorList>
    </citation>
    <scope>NUCLEOTIDE SEQUENCE</scope>
</reference>
<accession>J9GY09</accession>